<evidence type="ECO:0000256" key="4">
    <source>
        <dbReference type="ARBA" id="ARBA00022714"/>
    </source>
</evidence>
<accession>A0ABP1S3T6</accession>
<evidence type="ECO:0000259" key="11">
    <source>
        <dbReference type="SMART" id="SM00704"/>
    </source>
</evidence>
<dbReference type="Pfam" id="PF09360">
    <property type="entry name" value="zf-CDGSH"/>
    <property type="match status" value="1"/>
</dbReference>
<dbReference type="Pfam" id="PF10660">
    <property type="entry name" value="MitoNEET_N"/>
    <property type="match status" value="1"/>
</dbReference>
<sequence length="138" mass="15395">MQSLSHLIRETIPNYFRDLPVPDSFTGIFSLSFSDLIRLTPLIAAISGSTYYTVRALRGPKEESSTTGKVSKRAKVNLNIKKDNPKVVDTCDIEEIGSKKVFCRCWRSKSFPYCDGSHTEHNKVTGDNVGPLIIKKGD</sequence>
<dbReference type="Gene3D" id="3.40.5.90">
    <property type="entry name" value="CDGSH iron-sulfur domain, mitoNEET-type"/>
    <property type="match status" value="1"/>
</dbReference>
<keyword evidence="8 10" id="KW-0411">Iron-sulfur</keyword>
<evidence type="ECO:0000256" key="2">
    <source>
        <dbReference type="ARBA" id="ARBA00008624"/>
    </source>
</evidence>
<evidence type="ECO:0000313" key="13">
    <source>
        <dbReference type="Proteomes" id="UP001642540"/>
    </source>
</evidence>
<dbReference type="InterPro" id="IPR019610">
    <property type="entry name" value="FeS-contain_mitoNEET_N"/>
</dbReference>
<dbReference type="Proteomes" id="UP001642540">
    <property type="component" value="Unassembled WGS sequence"/>
</dbReference>
<keyword evidence="6" id="KW-1133">Transmembrane helix</keyword>
<evidence type="ECO:0000256" key="3">
    <source>
        <dbReference type="ARBA" id="ARBA00022692"/>
    </source>
</evidence>
<dbReference type="PANTHER" id="PTHR13680:SF5">
    <property type="entry name" value="CDGSH IRON-SULFUR DOMAIN-CONTAINING PROTEIN 1"/>
    <property type="match status" value="1"/>
</dbReference>
<proteinExistence type="inferred from homology"/>
<protein>
    <recommendedName>
        <fullName evidence="10">CDGSH iron-sulfur domain-containing protein 2 homologue</fullName>
    </recommendedName>
</protein>
<keyword evidence="10" id="KW-0256">Endoplasmic reticulum</keyword>
<dbReference type="InterPro" id="IPR045131">
    <property type="entry name" value="CISD1/2"/>
</dbReference>
<organism evidence="12 13">
    <name type="scientific">Orchesella dallaii</name>
    <dbReference type="NCBI Taxonomy" id="48710"/>
    <lineage>
        <taxon>Eukaryota</taxon>
        <taxon>Metazoa</taxon>
        <taxon>Ecdysozoa</taxon>
        <taxon>Arthropoda</taxon>
        <taxon>Hexapoda</taxon>
        <taxon>Collembola</taxon>
        <taxon>Entomobryomorpha</taxon>
        <taxon>Entomobryoidea</taxon>
        <taxon>Orchesellidae</taxon>
        <taxon>Orchesellinae</taxon>
        <taxon>Orchesella</taxon>
    </lineage>
</organism>
<evidence type="ECO:0000256" key="1">
    <source>
        <dbReference type="ARBA" id="ARBA00004167"/>
    </source>
</evidence>
<keyword evidence="3" id="KW-0812">Transmembrane</keyword>
<evidence type="ECO:0000256" key="5">
    <source>
        <dbReference type="ARBA" id="ARBA00022723"/>
    </source>
</evidence>
<comment type="caution">
    <text evidence="12">The sequence shown here is derived from an EMBL/GenBank/DDBJ whole genome shotgun (WGS) entry which is preliminary data.</text>
</comment>
<comment type="cofactor">
    <cofactor evidence="10">
        <name>[2Fe-2S] cluster</name>
        <dbReference type="ChEBI" id="CHEBI:190135"/>
    </cofactor>
    <text evidence="10">Binds 1 [2Fe-2S] cluster.</text>
</comment>
<comment type="similarity">
    <text evidence="2 10">Belongs to the CISD protein family. CISD2 subfamily.</text>
</comment>
<comment type="subcellular location">
    <subcellularLocation>
        <location evidence="10">Endoplasmic reticulum membrane</location>
        <topology evidence="10">Single-pass membrane protein</topology>
    </subcellularLocation>
    <subcellularLocation>
        <location evidence="1">Membrane</location>
        <topology evidence="1">Single-pass membrane protein</topology>
    </subcellularLocation>
</comment>
<dbReference type="EMBL" id="CAXLJM020000154">
    <property type="protein sequence ID" value="CAL8143342.1"/>
    <property type="molecule type" value="Genomic_DNA"/>
</dbReference>
<evidence type="ECO:0000256" key="9">
    <source>
        <dbReference type="ARBA" id="ARBA00023136"/>
    </source>
</evidence>
<keyword evidence="9" id="KW-0472">Membrane</keyword>
<name>A0ABP1S3T6_9HEXA</name>
<reference evidence="12 13" key="1">
    <citation type="submission" date="2024-08" db="EMBL/GenBank/DDBJ databases">
        <authorList>
            <person name="Cucini C."/>
            <person name="Frati F."/>
        </authorList>
    </citation>
    <scope>NUCLEOTIDE SEQUENCE [LARGE SCALE GENOMIC DNA]</scope>
</reference>
<evidence type="ECO:0000256" key="8">
    <source>
        <dbReference type="ARBA" id="ARBA00023014"/>
    </source>
</evidence>
<gene>
    <name evidence="12" type="ORF">ODALV1_LOCUS29480</name>
</gene>
<dbReference type="InterPro" id="IPR018967">
    <property type="entry name" value="FeS-contain_CDGSH-typ"/>
</dbReference>
<keyword evidence="5 10" id="KW-0479">Metal-binding</keyword>
<keyword evidence="4 10" id="KW-0001">2Fe-2S</keyword>
<keyword evidence="13" id="KW-1185">Reference proteome</keyword>
<evidence type="ECO:0000256" key="6">
    <source>
        <dbReference type="ARBA" id="ARBA00022989"/>
    </source>
</evidence>
<evidence type="ECO:0000256" key="10">
    <source>
        <dbReference type="RuleBase" id="RU369084"/>
    </source>
</evidence>
<dbReference type="PANTHER" id="PTHR13680">
    <property type="entry name" value="CDGSH IRON-SULFUR DOMAIN-CONTAINING PROTEIN 1"/>
    <property type="match status" value="1"/>
</dbReference>
<feature type="domain" description="Iron-binding zinc finger CDGSH type" evidence="11">
    <location>
        <begin position="86"/>
        <end position="124"/>
    </location>
</feature>
<dbReference type="SMART" id="SM00704">
    <property type="entry name" value="ZnF_CDGSH"/>
    <property type="match status" value="1"/>
</dbReference>
<dbReference type="InterPro" id="IPR042216">
    <property type="entry name" value="MitoNEET_CISD"/>
</dbReference>
<keyword evidence="7 10" id="KW-0408">Iron</keyword>
<evidence type="ECO:0000256" key="7">
    <source>
        <dbReference type="ARBA" id="ARBA00023004"/>
    </source>
</evidence>
<evidence type="ECO:0000313" key="12">
    <source>
        <dbReference type="EMBL" id="CAL8143342.1"/>
    </source>
</evidence>